<sequence>MNPHATQSASLPQMCRSIWGHRGLILQMTVREVAGRYRGSFFGLAWSLFNPILMLSVYTFVFSVVFKSRWGTNPAGENKSEFAVILFVGLIVYGFFAEVINRAPALIVSNVNYVKKVVFPLEILPVVTMAAALFHSLVSTFVLLVAFVLLNGFLHWTVILIPLVVLPLIILVVGLAWLLASLGVFLRDLAQTISIITMVFMFLSPIFYPVTALPERFRTWFMINPLTFVIEETRAVAIFGQMPNWTGLALYFVGSCLVAWFGYAWFQKTRKGFADVI</sequence>
<evidence type="ECO:0000256" key="1">
    <source>
        <dbReference type="ARBA" id="ARBA00004651"/>
    </source>
</evidence>
<feature type="domain" description="ABC transmembrane type-2" evidence="12">
    <location>
        <begin position="42"/>
        <end position="269"/>
    </location>
</feature>
<feature type="transmembrane region" description="Helical" evidence="11">
    <location>
        <begin position="82"/>
        <end position="100"/>
    </location>
</feature>
<dbReference type="Proteomes" id="UP000215767">
    <property type="component" value="Unassembled WGS sequence"/>
</dbReference>
<keyword evidence="9" id="KW-0625">Polysaccharide transport</keyword>
<evidence type="ECO:0000313" key="14">
    <source>
        <dbReference type="Proteomes" id="UP000215767"/>
    </source>
</evidence>
<keyword evidence="5" id="KW-0762">Sugar transport</keyword>
<keyword evidence="10 11" id="KW-0472">Membrane</keyword>
<evidence type="ECO:0000313" key="13">
    <source>
        <dbReference type="EMBL" id="OZI62979.1"/>
    </source>
</evidence>
<dbReference type="GO" id="GO:0015920">
    <property type="term" value="P:lipopolysaccharide transport"/>
    <property type="evidence" value="ECO:0007669"/>
    <property type="project" value="TreeGrafter"/>
</dbReference>
<keyword evidence="4 11" id="KW-1003">Cell membrane</keyword>
<dbReference type="PANTHER" id="PTHR30413:SF10">
    <property type="entry name" value="CAPSULE POLYSACCHARIDE EXPORT INNER-MEMBRANE PROTEIN CTRC"/>
    <property type="match status" value="1"/>
</dbReference>
<dbReference type="OrthoDB" id="9786910at2"/>
<keyword evidence="8 11" id="KW-1133">Transmembrane helix</keyword>
<evidence type="ECO:0000256" key="11">
    <source>
        <dbReference type="RuleBase" id="RU361157"/>
    </source>
</evidence>
<dbReference type="InterPro" id="IPR013525">
    <property type="entry name" value="ABC2_TM"/>
</dbReference>
<feature type="transmembrane region" description="Helical" evidence="11">
    <location>
        <begin position="121"/>
        <end position="150"/>
    </location>
</feature>
<reference evidence="14" key="1">
    <citation type="submission" date="2017-05" db="EMBL/GenBank/DDBJ databases">
        <title>Complete and WGS of Bordetella genogroups.</title>
        <authorList>
            <person name="Spilker T."/>
            <person name="Lipuma J."/>
        </authorList>
    </citation>
    <scope>NUCLEOTIDE SEQUENCE [LARGE SCALE GENOMIC DNA]</scope>
    <source>
        <strain evidence="14">AU8856</strain>
    </source>
</reference>
<evidence type="ECO:0000259" key="12">
    <source>
        <dbReference type="PROSITE" id="PS51012"/>
    </source>
</evidence>
<dbReference type="Pfam" id="PF01061">
    <property type="entry name" value="ABC2_membrane"/>
    <property type="match status" value="1"/>
</dbReference>
<feature type="transmembrane region" description="Helical" evidence="11">
    <location>
        <begin position="41"/>
        <end position="62"/>
    </location>
</feature>
<organism evidence="13 14">
    <name type="scientific">Bordetella genomosp. 11</name>
    <dbReference type="NCBI Taxonomy" id="1416808"/>
    <lineage>
        <taxon>Bacteria</taxon>
        <taxon>Pseudomonadati</taxon>
        <taxon>Pseudomonadota</taxon>
        <taxon>Betaproteobacteria</taxon>
        <taxon>Burkholderiales</taxon>
        <taxon>Alcaligenaceae</taxon>
        <taxon>Bordetella</taxon>
    </lineage>
</organism>
<keyword evidence="6 11" id="KW-0812">Transmembrane</keyword>
<feature type="transmembrane region" description="Helical" evidence="11">
    <location>
        <begin position="192"/>
        <end position="210"/>
    </location>
</feature>
<name>A0A261UM69_9BORD</name>
<proteinExistence type="inferred from homology"/>
<feature type="transmembrane region" description="Helical" evidence="11">
    <location>
        <begin position="248"/>
        <end position="266"/>
    </location>
</feature>
<keyword evidence="14" id="KW-1185">Reference proteome</keyword>
<dbReference type="PROSITE" id="PS51012">
    <property type="entry name" value="ABC_TM2"/>
    <property type="match status" value="1"/>
</dbReference>
<comment type="similarity">
    <text evidence="2 11">Belongs to the ABC-2 integral membrane protein family.</text>
</comment>
<evidence type="ECO:0000256" key="2">
    <source>
        <dbReference type="ARBA" id="ARBA00007783"/>
    </source>
</evidence>
<comment type="subcellular location">
    <subcellularLocation>
        <location evidence="11">Cell inner membrane</location>
        <topology evidence="11">Multi-pass membrane protein</topology>
    </subcellularLocation>
    <subcellularLocation>
        <location evidence="1">Cell membrane</location>
        <topology evidence="1">Multi-pass membrane protein</topology>
    </subcellularLocation>
</comment>
<dbReference type="RefSeq" id="WP_094844253.1">
    <property type="nucleotide sequence ID" value="NZ_NEVS01000004.1"/>
</dbReference>
<dbReference type="AlphaFoldDB" id="A0A261UM69"/>
<evidence type="ECO:0000256" key="10">
    <source>
        <dbReference type="ARBA" id="ARBA00023136"/>
    </source>
</evidence>
<gene>
    <name evidence="13" type="ORF">CAL28_28095</name>
</gene>
<feature type="transmembrane region" description="Helical" evidence="11">
    <location>
        <begin position="156"/>
        <end position="180"/>
    </location>
</feature>
<dbReference type="PIRSF" id="PIRSF006648">
    <property type="entry name" value="DrrB"/>
    <property type="match status" value="1"/>
</dbReference>
<evidence type="ECO:0000256" key="7">
    <source>
        <dbReference type="ARBA" id="ARBA00022903"/>
    </source>
</evidence>
<protein>
    <recommendedName>
        <fullName evidence="11">Transport permease protein</fullName>
    </recommendedName>
</protein>
<dbReference type="GO" id="GO:0140359">
    <property type="term" value="F:ABC-type transporter activity"/>
    <property type="evidence" value="ECO:0007669"/>
    <property type="project" value="InterPro"/>
</dbReference>
<accession>A0A261UM69</accession>
<dbReference type="InterPro" id="IPR047817">
    <property type="entry name" value="ABC2_TM_bact-type"/>
</dbReference>
<dbReference type="GO" id="GO:0043190">
    <property type="term" value="C:ATP-binding cassette (ABC) transporter complex"/>
    <property type="evidence" value="ECO:0007669"/>
    <property type="project" value="InterPro"/>
</dbReference>
<dbReference type="PRINTS" id="PR00164">
    <property type="entry name" value="ABC2TRNSPORT"/>
</dbReference>
<evidence type="ECO:0000256" key="8">
    <source>
        <dbReference type="ARBA" id="ARBA00022989"/>
    </source>
</evidence>
<evidence type="ECO:0000256" key="4">
    <source>
        <dbReference type="ARBA" id="ARBA00022475"/>
    </source>
</evidence>
<keyword evidence="3 11" id="KW-0813">Transport</keyword>
<evidence type="ECO:0000256" key="9">
    <source>
        <dbReference type="ARBA" id="ARBA00023047"/>
    </source>
</evidence>
<comment type="caution">
    <text evidence="13">The sequence shown here is derived from an EMBL/GenBank/DDBJ whole genome shotgun (WGS) entry which is preliminary data.</text>
</comment>
<evidence type="ECO:0000256" key="5">
    <source>
        <dbReference type="ARBA" id="ARBA00022597"/>
    </source>
</evidence>
<dbReference type="PANTHER" id="PTHR30413">
    <property type="entry name" value="INNER MEMBRANE TRANSPORT PERMEASE"/>
    <property type="match status" value="1"/>
</dbReference>
<dbReference type="EMBL" id="NEVS01000004">
    <property type="protein sequence ID" value="OZI62979.1"/>
    <property type="molecule type" value="Genomic_DNA"/>
</dbReference>
<evidence type="ECO:0000256" key="3">
    <source>
        <dbReference type="ARBA" id="ARBA00022448"/>
    </source>
</evidence>
<dbReference type="InterPro" id="IPR000412">
    <property type="entry name" value="ABC_2_transport"/>
</dbReference>
<evidence type="ECO:0000256" key="6">
    <source>
        <dbReference type="ARBA" id="ARBA00022692"/>
    </source>
</evidence>
<dbReference type="GO" id="GO:0015774">
    <property type="term" value="P:polysaccharide transport"/>
    <property type="evidence" value="ECO:0007669"/>
    <property type="project" value="UniProtKB-KW"/>
</dbReference>
<keyword evidence="7" id="KW-0972">Capsule biogenesis/degradation</keyword>